<dbReference type="Proteomes" id="UP000199263">
    <property type="component" value="Unassembled WGS sequence"/>
</dbReference>
<gene>
    <name evidence="1" type="ORF">SAMN05421842_10138</name>
</gene>
<name>A0A1I1GRY4_9CLOT</name>
<proteinExistence type="predicted"/>
<reference evidence="1 2" key="1">
    <citation type="submission" date="2016-10" db="EMBL/GenBank/DDBJ databases">
        <authorList>
            <person name="de Groot N.N."/>
        </authorList>
    </citation>
    <scope>NUCLEOTIDE SEQUENCE [LARGE SCALE GENOMIC DNA]</scope>
    <source>
        <strain evidence="1 2">DSM 12992</strain>
    </source>
</reference>
<dbReference type="OrthoDB" id="1809496at2"/>
<evidence type="ECO:0000313" key="2">
    <source>
        <dbReference type="Proteomes" id="UP000199263"/>
    </source>
</evidence>
<dbReference type="EMBL" id="FOMG01000001">
    <property type="protein sequence ID" value="SFC14251.1"/>
    <property type="molecule type" value="Genomic_DNA"/>
</dbReference>
<organism evidence="1 2">
    <name type="scientific">Clostridium uliginosum</name>
    <dbReference type="NCBI Taxonomy" id="119641"/>
    <lineage>
        <taxon>Bacteria</taxon>
        <taxon>Bacillati</taxon>
        <taxon>Bacillota</taxon>
        <taxon>Clostridia</taxon>
        <taxon>Eubacteriales</taxon>
        <taxon>Clostridiaceae</taxon>
        <taxon>Clostridium</taxon>
    </lineage>
</organism>
<evidence type="ECO:0000313" key="1">
    <source>
        <dbReference type="EMBL" id="SFC14251.1"/>
    </source>
</evidence>
<dbReference type="STRING" id="119641.SAMN05421842_10138"/>
<dbReference type="RefSeq" id="WP_090087368.1">
    <property type="nucleotide sequence ID" value="NZ_FOMG01000001.1"/>
</dbReference>
<keyword evidence="2" id="KW-1185">Reference proteome</keyword>
<sequence>MADFDNLEDFFKSLENEDNMKKVLKEEKIEDKCPICKRTIKIDIDKNNTLKCPCCGAEFNVTELKIEQ</sequence>
<protein>
    <submittedName>
        <fullName evidence="1">Uncharacterized protein</fullName>
    </submittedName>
</protein>
<dbReference type="AlphaFoldDB" id="A0A1I1GRY4"/>
<accession>A0A1I1GRY4</accession>